<feature type="domain" description="Peptidase M13 N-terminal" evidence="4">
    <location>
        <begin position="9"/>
        <end position="149"/>
    </location>
</feature>
<dbReference type="PROSITE" id="PS51885">
    <property type="entry name" value="NEPRILYSIN"/>
    <property type="match status" value="1"/>
</dbReference>
<dbReference type="InterPro" id="IPR000718">
    <property type="entry name" value="Peptidase_M13"/>
</dbReference>
<feature type="region of interest" description="Disordered" evidence="3">
    <location>
        <begin position="151"/>
        <end position="172"/>
    </location>
</feature>
<dbReference type="Proteomes" id="UP001148838">
    <property type="component" value="Unassembled WGS sequence"/>
</dbReference>
<name>A0ABQ8T284_PERAM</name>
<dbReference type="EMBL" id="JAJSOF020000017">
    <property type="protein sequence ID" value="KAJ4440181.1"/>
    <property type="molecule type" value="Genomic_DNA"/>
</dbReference>
<sequence>MAGLCEGGNVPQFDQTNLGLPTRDYFLQPSNMVYLDAYKNYLIKIATLLGAPLDNATQQAEEIITFEKRLAKVGDYEILNITSAPDERRNVSELYQRMSVGELRQLIPQVDWYRYLTLVLARPVNVSEPVVVFALQYIQDLVTLLEKHNQVSGMSDDDDDEDEEGRRGNPVLARSLLLSNSTKGATRLNIPTNHYQQ</sequence>
<evidence type="ECO:0000256" key="2">
    <source>
        <dbReference type="ARBA" id="ARBA00007357"/>
    </source>
</evidence>
<keyword evidence="6" id="KW-1185">Reference proteome</keyword>
<evidence type="ECO:0000256" key="1">
    <source>
        <dbReference type="ARBA" id="ARBA00004401"/>
    </source>
</evidence>
<accession>A0ABQ8T284</accession>
<dbReference type="Pfam" id="PF05649">
    <property type="entry name" value="Peptidase_M13_N"/>
    <property type="match status" value="1"/>
</dbReference>
<dbReference type="SUPFAM" id="SSF55486">
    <property type="entry name" value="Metalloproteases ('zincins'), catalytic domain"/>
    <property type="match status" value="1"/>
</dbReference>
<evidence type="ECO:0000256" key="3">
    <source>
        <dbReference type="SAM" id="MobiDB-lite"/>
    </source>
</evidence>
<reference evidence="5 6" key="1">
    <citation type="journal article" date="2022" name="Allergy">
        <title>Genome assembly and annotation of Periplaneta americana reveal a comprehensive cockroach allergen profile.</title>
        <authorList>
            <person name="Wang L."/>
            <person name="Xiong Q."/>
            <person name="Saelim N."/>
            <person name="Wang L."/>
            <person name="Nong W."/>
            <person name="Wan A.T."/>
            <person name="Shi M."/>
            <person name="Liu X."/>
            <person name="Cao Q."/>
            <person name="Hui J.H.L."/>
            <person name="Sookrung N."/>
            <person name="Leung T.F."/>
            <person name="Tungtrongchitr A."/>
            <person name="Tsui S.K.W."/>
        </authorList>
    </citation>
    <scope>NUCLEOTIDE SEQUENCE [LARGE SCALE GENOMIC DNA]</scope>
    <source>
        <strain evidence="5">PWHHKU_190912</strain>
    </source>
</reference>
<organism evidence="5 6">
    <name type="scientific">Periplaneta americana</name>
    <name type="common">American cockroach</name>
    <name type="synonym">Blatta americana</name>
    <dbReference type="NCBI Taxonomy" id="6978"/>
    <lineage>
        <taxon>Eukaryota</taxon>
        <taxon>Metazoa</taxon>
        <taxon>Ecdysozoa</taxon>
        <taxon>Arthropoda</taxon>
        <taxon>Hexapoda</taxon>
        <taxon>Insecta</taxon>
        <taxon>Pterygota</taxon>
        <taxon>Neoptera</taxon>
        <taxon>Polyneoptera</taxon>
        <taxon>Dictyoptera</taxon>
        <taxon>Blattodea</taxon>
        <taxon>Blattoidea</taxon>
        <taxon>Blattidae</taxon>
        <taxon>Blattinae</taxon>
        <taxon>Periplaneta</taxon>
    </lineage>
</organism>
<evidence type="ECO:0000259" key="4">
    <source>
        <dbReference type="Pfam" id="PF05649"/>
    </source>
</evidence>
<dbReference type="InterPro" id="IPR008753">
    <property type="entry name" value="Peptidase_M13_N"/>
</dbReference>
<evidence type="ECO:0000313" key="5">
    <source>
        <dbReference type="EMBL" id="KAJ4440181.1"/>
    </source>
</evidence>
<comment type="similarity">
    <text evidence="2">Belongs to the peptidase M13 family.</text>
</comment>
<comment type="caution">
    <text evidence="5">The sequence shown here is derived from an EMBL/GenBank/DDBJ whole genome shotgun (WGS) entry which is preliminary data.</text>
</comment>
<dbReference type="InterPro" id="IPR042089">
    <property type="entry name" value="Peptidase_M13_dom_2"/>
</dbReference>
<comment type="subcellular location">
    <subcellularLocation>
        <location evidence="1">Cell membrane</location>
        <topology evidence="1">Single-pass type II membrane protein</topology>
    </subcellularLocation>
</comment>
<gene>
    <name evidence="5" type="ORF">ANN_08319</name>
</gene>
<proteinExistence type="inferred from homology"/>
<protein>
    <recommendedName>
        <fullName evidence="4">Peptidase M13 N-terminal domain-containing protein</fullName>
    </recommendedName>
</protein>
<evidence type="ECO:0000313" key="6">
    <source>
        <dbReference type="Proteomes" id="UP001148838"/>
    </source>
</evidence>
<dbReference type="Gene3D" id="1.10.1380.10">
    <property type="entry name" value="Neutral endopeptidase , domain2"/>
    <property type="match status" value="1"/>
</dbReference>